<dbReference type="OrthoDB" id="10263226at2759"/>
<dbReference type="InterPro" id="IPR014721">
    <property type="entry name" value="Ribsml_uS5_D2-typ_fold_subgr"/>
</dbReference>
<dbReference type="Gene3D" id="3.30.565.10">
    <property type="entry name" value="Histidine kinase-like ATPase, C-terminal domain"/>
    <property type="match status" value="1"/>
</dbReference>
<evidence type="ECO:0000259" key="6">
    <source>
        <dbReference type="SMART" id="SM01340"/>
    </source>
</evidence>
<feature type="compositionally biased region" description="Low complexity" evidence="4">
    <location>
        <begin position="710"/>
        <end position="725"/>
    </location>
</feature>
<dbReference type="SUPFAM" id="SSF55874">
    <property type="entry name" value="ATPase domain of HSP90 chaperone/DNA topoisomerase II/histidine kinase"/>
    <property type="match status" value="1"/>
</dbReference>
<feature type="domain" description="MutL C-terminal dimerisation" evidence="5">
    <location>
        <begin position="809"/>
        <end position="972"/>
    </location>
</feature>
<evidence type="ECO:0000313" key="8">
    <source>
        <dbReference type="Proteomes" id="UP000635477"/>
    </source>
</evidence>
<dbReference type="PANTHER" id="PTHR10073">
    <property type="entry name" value="DNA MISMATCH REPAIR PROTEIN MLH, PMS, MUTL"/>
    <property type="match status" value="1"/>
</dbReference>
<dbReference type="InterPro" id="IPR020568">
    <property type="entry name" value="Ribosomal_Su5_D2-typ_SF"/>
</dbReference>
<dbReference type="SUPFAM" id="SSF54211">
    <property type="entry name" value="Ribosomal protein S5 domain 2-like"/>
    <property type="match status" value="1"/>
</dbReference>
<dbReference type="InterPro" id="IPR037198">
    <property type="entry name" value="MutL_C_sf"/>
</dbReference>
<dbReference type="Proteomes" id="UP000635477">
    <property type="component" value="Unassembled WGS sequence"/>
</dbReference>
<dbReference type="NCBIfam" id="TIGR00585">
    <property type="entry name" value="mutl"/>
    <property type="match status" value="1"/>
</dbReference>
<feature type="compositionally biased region" description="Basic and acidic residues" evidence="4">
    <location>
        <begin position="480"/>
        <end position="493"/>
    </location>
</feature>
<feature type="region of interest" description="Disordered" evidence="4">
    <location>
        <begin position="382"/>
        <end position="424"/>
    </location>
</feature>
<dbReference type="FunFam" id="3.30.1370.100:FF:000001">
    <property type="entry name" value="Mismatch repair endonuclease pms1, putative"/>
    <property type="match status" value="1"/>
</dbReference>
<feature type="compositionally biased region" description="Polar residues" evidence="4">
    <location>
        <begin position="626"/>
        <end position="642"/>
    </location>
</feature>
<evidence type="ECO:0000256" key="3">
    <source>
        <dbReference type="ARBA" id="ARBA00070941"/>
    </source>
</evidence>
<keyword evidence="8" id="KW-1185">Reference proteome</keyword>
<feature type="compositionally biased region" description="Basic and acidic residues" evidence="4">
    <location>
        <begin position="513"/>
        <end position="530"/>
    </location>
</feature>
<dbReference type="EMBL" id="JABEYC010000092">
    <property type="protein sequence ID" value="KAF4982919.1"/>
    <property type="molecule type" value="Genomic_DNA"/>
</dbReference>
<dbReference type="SMART" id="SM00853">
    <property type="entry name" value="MutL_C"/>
    <property type="match status" value="1"/>
</dbReference>
<dbReference type="InterPro" id="IPR002099">
    <property type="entry name" value="MutL/Mlh/PMS"/>
</dbReference>
<dbReference type="Gene3D" id="3.30.1370.100">
    <property type="entry name" value="MutL, C-terminal domain, regulatory subdomain"/>
    <property type="match status" value="1"/>
</dbReference>
<evidence type="ECO:0000256" key="1">
    <source>
        <dbReference type="ARBA" id="ARBA00006082"/>
    </source>
</evidence>
<sequence length="1033" mass="113905">MSDILLDKCIVDMATIKQIDGRTVHQIQSGQVIVDLCSVVKELVENSVDAGATSIVSSDVRFKNQGLDLIEVADNGTGIAPANYASVALKHHTSKLSSYSDIATLQTFGFRGEALASLCALSVLAVTTCQAEEAPKGTKLSFEPSGALSGTVVVAASKGTTVSVERLFHNLPVRRRELERNIKREWNKVIALLNQYACIKTNLKFSVSQQPTKGKRIHLFSTKGNPTTRENIINIFGAKTMTVLIPLDLKLEMQPSTAGPVLQIDPKQTASSREVRVVGHVSRPTHGDGRQTPDRQMFFVNGRPCGLPQFAKAFNEVYRSYNSSQTPFILADIQLDTHMYDVNVSPDKRSILLHDQNDLLDTLRTSLTNLFDTQDYSVPTSQLLPFKNRNEKKVSGNTPTKPPPVLSKGSHNGSDVHSESDDQANEVVYSIGKVPAGRARTIRASRSLSKDASGQNLISGWVERKTIQTEGRDSALQPADRPDETKSTPRQREPSLFVRSPTASSESDEDDAEKPLPVRDFNKRLKEKGITRFAASSGTAGSPSDVEDDEPQIPTIQPVRRGQHHQPHISPVRSSQRRAAPEAATIIIGDEKIQNTASSPLAEDMDVEAIVEDDMEVDEPKPSFGNRLTQIFTAGSKATTKKTPPHDTSKGDGNDSHEHYSSDDEDDETNNRAAEAHDNQDADVDMDVPLPAELDIPPPNAAEKGEEESQVISSSSPCSPEPGESTAADQKGQPLKAGVRKKDATTQILQHLRTGEGLIRSQLRSWADCLPANEKSSSSDDVVTDLAAADAEEKLSLTIARQDFLKMRIAGQFNLGFIIAVRPAKTRLDDELELFEQDELFIIDQHATDEKYNFERLQEIQTVQSQRLVHPKRLELTALEEEIVMQNFPAIEANGFKVHIDMSGDEPVGSRCEVLALPMSREVTFTLADFEELIALLGEESSESKHIPRPSKVRKMFASRACRSSVMIGKPLTNVQMETLVRHMAELDKPWNCPHGRPTMRHLCRLDSWDDKSWNQDRSQSTSVSWRSYSNGA</sequence>
<feature type="compositionally biased region" description="Acidic residues" evidence="4">
    <location>
        <begin position="603"/>
        <end position="617"/>
    </location>
</feature>
<organism evidence="7 8">
    <name type="scientific">Fusarium zealandicum</name>
    <dbReference type="NCBI Taxonomy" id="1053134"/>
    <lineage>
        <taxon>Eukaryota</taxon>
        <taxon>Fungi</taxon>
        <taxon>Dikarya</taxon>
        <taxon>Ascomycota</taxon>
        <taxon>Pezizomycotina</taxon>
        <taxon>Sordariomycetes</taxon>
        <taxon>Hypocreomycetidae</taxon>
        <taxon>Hypocreales</taxon>
        <taxon>Nectriaceae</taxon>
        <taxon>Fusarium</taxon>
        <taxon>Fusarium staphyleae species complex</taxon>
    </lineage>
</organism>
<dbReference type="GO" id="GO:0005524">
    <property type="term" value="F:ATP binding"/>
    <property type="evidence" value="ECO:0007669"/>
    <property type="project" value="InterPro"/>
</dbReference>
<feature type="compositionally biased region" description="Basic and acidic residues" evidence="4">
    <location>
        <begin position="644"/>
        <end position="662"/>
    </location>
</feature>
<dbReference type="PROSITE" id="PS00058">
    <property type="entry name" value="DNA_MISMATCH_REPAIR_1"/>
    <property type="match status" value="1"/>
</dbReference>
<dbReference type="SUPFAM" id="SSF118116">
    <property type="entry name" value="DNA mismatch repair protein MutL"/>
    <property type="match status" value="1"/>
</dbReference>
<feature type="domain" description="DNA mismatch repair protein S5" evidence="6">
    <location>
        <begin position="232"/>
        <end position="372"/>
    </location>
</feature>
<proteinExistence type="inferred from homology"/>
<protein>
    <recommendedName>
        <fullName evidence="3">DNA mismatch repair protein PMS1</fullName>
    </recommendedName>
</protein>
<dbReference type="CDD" id="cd16926">
    <property type="entry name" value="HATPase_MutL-MLH-PMS-like"/>
    <property type="match status" value="1"/>
</dbReference>
<dbReference type="InterPro" id="IPR042121">
    <property type="entry name" value="MutL_C_regsub"/>
</dbReference>
<dbReference type="Pfam" id="PF01119">
    <property type="entry name" value="DNA_mis_repair"/>
    <property type="match status" value="1"/>
</dbReference>
<dbReference type="Gene3D" id="3.30.1540.20">
    <property type="entry name" value="MutL, C-terminal domain, dimerisation subdomain"/>
    <property type="match status" value="1"/>
</dbReference>
<dbReference type="InterPro" id="IPR014762">
    <property type="entry name" value="DNA_mismatch_repair_CS"/>
</dbReference>
<dbReference type="Gene3D" id="3.30.230.10">
    <property type="match status" value="1"/>
</dbReference>
<comment type="caution">
    <text evidence="7">The sequence shown here is derived from an EMBL/GenBank/DDBJ whole genome shotgun (WGS) entry which is preliminary data.</text>
</comment>
<reference evidence="7" key="2">
    <citation type="submission" date="2020-05" db="EMBL/GenBank/DDBJ databases">
        <authorList>
            <person name="Kim H.-S."/>
            <person name="Proctor R.H."/>
            <person name="Brown D.W."/>
        </authorList>
    </citation>
    <scope>NUCLEOTIDE SEQUENCE</scope>
    <source>
        <strain evidence="7">NRRL 22465</strain>
    </source>
</reference>
<evidence type="ECO:0000313" key="7">
    <source>
        <dbReference type="EMBL" id="KAF4982919.1"/>
    </source>
</evidence>
<dbReference type="Pfam" id="PF13589">
    <property type="entry name" value="HATPase_c_3"/>
    <property type="match status" value="1"/>
</dbReference>
<accession>A0A8H4UT81</accession>
<dbReference type="GO" id="GO:0030983">
    <property type="term" value="F:mismatched DNA binding"/>
    <property type="evidence" value="ECO:0007669"/>
    <property type="project" value="InterPro"/>
</dbReference>
<keyword evidence="2" id="KW-0227">DNA damage</keyword>
<dbReference type="FunFam" id="3.30.230.10:FF:000120">
    <property type="entry name" value="Mismatch repair endonuclease PMS2"/>
    <property type="match status" value="1"/>
</dbReference>
<comment type="similarity">
    <text evidence="1">Belongs to the DNA mismatch repair MutL/HexB family.</text>
</comment>
<gene>
    <name evidence="7" type="ORF">FZEAL_1547</name>
</gene>
<dbReference type="GO" id="GO:0000710">
    <property type="term" value="P:meiotic mismatch repair"/>
    <property type="evidence" value="ECO:0007669"/>
    <property type="project" value="UniProtKB-ARBA"/>
</dbReference>
<dbReference type="InterPro" id="IPR014790">
    <property type="entry name" value="MutL_C"/>
</dbReference>
<feature type="region of interest" description="Disordered" evidence="4">
    <location>
        <begin position="464"/>
        <end position="742"/>
    </location>
</feature>
<dbReference type="GO" id="GO:0016887">
    <property type="term" value="F:ATP hydrolysis activity"/>
    <property type="evidence" value="ECO:0007669"/>
    <property type="project" value="InterPro"/>
</dbReference>
<reference evidence="7" key="1">
    <citation type="journal article" date="2020" name="BMC Genomics">
        <title>Correction to: Identification and distribution of gene clusters required for synthesis of sphingolipid metabolism inhibitors in diverse species of the filamentous fungus Fusarium.</title>
        <authorList>
            <person name="Kim H.S."/>
            <person name="Lohmar J.M."/>
            <person name="Busman M."/>
            <person name="Brown D.W."/>
            <person name="Naumann T.A."/>
            <person name="Divon H.H."/>
            <person name="Lysoe E."/>
            <person name="Uhlig S."/>
            <person name="Proctor R.H."/>
        </authorList>
    </citation>
    <scope>NUCLEOTIDE SEQUENCE</scope>
    <source>
        <strain evidence="7">NRRL 22465</strain>
    </source>
</reference>
<dbReference type="FunFam" id="3.30.565.10:FF:000014">
    <property type="entry name" value="Mismatch repair endonuclease pms1, putative"/>
    <property type="match status" value="1"/>
</dbReference>
<dbReference type="InterPro" id="IPR013507">
    <property type="entry name" value="DNA_mismatch_S5_2-like"/>
</dbReference>
<evidence type="ECO:0000256" key="4">
    <source>
        <dbReference type="SAM" id="MobiDB-lite"/>
    </source>
</evidence>
<dbReference type="AlphaFoldDB" id="A0A8H4UT81"/>
<evidence type="ECO:0000259" key="5">
    <source>
        <dbReference type="SMART" id="SM00853"/>
    </source>
</evidence>
<dbReference type="InterPro" id="IPR038973">
    <property type="entry name" value="MutL/Mlh/Pms-like"/>
</dbReference>
<dbReference type="GO" id="GO:0032389">
    <property type="term" value="C:MutLalpha complex"/>
    <property type="evidence" value="ECO:0007669"/>
    <property type="project" value="TreeGrafter"/>
</dbReference>
<dbReference type="Pfam" id="PF08676">
    <property type="entry name" value="MutL_C"/>
    <property type="match status" value="1"/>
</dbReference>
<dbReference type="PANTHER" id="PTHR10073:SF52">
    <property type="entry name" value="MISMATCH REPAIR ENDONUCLEASE PMS2"/>
    <property type="match status" value="1"/>
</dbReference>
<dbReference type="SMART" id="SM01340">
    <property type="entry name" value="DNA_mis_repair"/>
    <property type="match status" value="1"/>
</dbReference>
<dbReference type="InterPro" id="IPR036890">
    <property type="entry name" value="HATPase_C_sf"/>
</dbReference>
<evidence type="ECO:0000256" key="2">
    <source>
        <dbReference type="ARBA" id="ARBA00022763"/>
    </source>
</evidence>
<dbReference type="GO" id="GO:0140664">
    <property type="term" value="F:ATP-dependent DNA damage sensor activity"/>
    <property type="evidence" value="ECO:0007669"/>
    <property type="project" value="InterPro"/>
</dbReference>
<dbReference type="InterPro" id="IPR042120">
    <property type="entry name" value="MutL_C_dimsub"/>
</dbReference>
<feature type="compositionally biased region" description="Basic and acidic residues" evidence="4">
    <location>
        <begin position="464"/>
        <end position="473"/>
    </location>
</feature>
<name>A0A8H4UT81_9HYPO</name>
<dbReference type="CDD" id="cd03484">
    <property type="entry name" value="MutL_Trans_hPMS_2_like"/>
    <property type="match status" value="1"/>
</dbReference>